<evidence type="ECO:0000259" key="1">
    <source>
        <dbReference type="Pfam" id="PF01872"/>
    </source>
</evidence>
<dbReference type="RefSeq" id="WP_377549230.1">
    <property type="nucleotide sequence ID" value="NZ_JBHSBN010000017.1"/>
</dbReference>
<dbReference type="PANTHER" id="PTHR38011:SF11">
    <property type="entry name" value="2,5-DIAMINO-6-RIBOSYLAMINO-4(3H)-PYRIMIDINONE 5'-PHOSPHATE REDUCTASE"/>
    <property type="match status" value="1"/>
</dbReference>
<dbReference type="PANTHER" id="PTHR38011">
    <property type="entry name" value="DIHYDROFOLATE REDUCTASE FAMILY PROTEIN (AFU_ORTHOLOGUE AFUA_8G06820)"/>
    <property type="match status" value="1"/>
</dbReference>
<evidence type="ECO:0000313" key="3">
    <source>
        <dbReference type="Proteomes" id="UP001595868"/>
    </source>
</evidence>
<dbReference type="EMBL" id="JBHSBN010000017">
    <property type="protein sequence ID" value="MFC4108656.1"/>
    <property type="molecule type" value="Genomic_DNA"/>
</dbReference>
<evidence type="ECO:0000313" key="2">
    <source>
        <dbReference type="EMBL" id="MFC4108656.1"/>
    </source>
</evidence>
<organism evidence="2 3">
    <name type="scientific">Micromonospora zhanjiangensis</name>
    <dbReference type="NCBI Taxonomy" id="1522057"/>
    <lineage>
        <taxon>Bacteria</taxon>
        <taxon>Bacillati</taxon>
        <taxon>Actinomycetota</taxon>
        <taxon>Actinomycetes</taxon>
        <taxon>Micromonosporales</taxon>
        <taxon>Micromonosporaceae</taxon>
        <taxon>Micromonospora</taxon>
    </lineage>
</organism>
<dbReference type="SUPFAM" id="SSF53597">
    <property type="entry name" value="Dihydrofolate reductase-like"/>
    <property type="match status" value="1"/>
</dbReference>
<proteinExistence type="predicted"/>
<sequence length="187" mass="20564">MAKLIYVNNMSLDGYIEDERGVFAWSPMDDELFVCYTDLLRSVGTFLYGRRLYESMAVWETDPALAAQSELMADFASVWQAANKVVYSSTLTATSTADTRLERRFDPTAVRELKATAGSDLTVGGADLAAQAFAAGLVDECQLFVWPVTVGGGKPGLPTGMRTDLELLDERRFRNGVVLLRYGVLGR</sequence>
<dbReference type="InterPro" id="IPR002734">
    <property type="entry name" value="RibDG_C"/>
</dbReference>
<feature type="domain" description="Bacterial bifunctional deaminase-reductase C-terminal" evidence="1">
    <location>
        <begin position="3"/>
        <end position="179"/>
    </location>
</feature>
<dbReference type="Gene3D" id="3.40.430.10">
    <property type="entry name" value="Dihydrofolate Reductase, subunit A"/>
    <property type="match status" value="1"/>
</dbReference>
<protein>
    <submittedName>
        <fullName evidence="2">Dihydrofolate reductase family protein</fullName>
    </submittedName>
</protein>
<name>A0ABV8KSQ4_9ACTN</name>
<dbReference type="InterPro" id="IPR050765">
    <property type="entry name" value="Riboflavin_Biosynth_HTPR"/>
</dbReference>
<reference evidence="3" key="1">
    <citation type="journal article" date="2019" name="Int. J. Syst. Evol. Microbiol.">
        <title>The Global Catalogue of Microorganisms (GCM) 10K type strain sequencing project: providing services to taxonomists for standard genome sequencing and annotation.</title>
        <authorList>
            <consortium name="The Broad Institute Genomics Platform"/>
            <consortium name="The Broad Institute Genome Sequencing Center for Infectious Disease"/>
            <person name="Wu L."/>
            <person name="Ma J."/>
        </authorList>
    </citation>
    <scope>NUCLEOTIDE SEQUENCE [LARGE SCALE GENOMIC DNA]</scope>
    <source>
        <strain evidence="3">2902at01</strain>
    </source>
</reference>
<dbReference type="Pfam" id="PF01872">
    <property type="entry name" value="RibD_C"/>
    <property type="match status" value="1"/>
</dbReference>
<dbReference type="InterPro" id="IPR024072">
    <property type="entry name" value="DHFR-like_dom_sf"/>
</dbReference>
<gene>
    <name evidence="2" type="ORF">ACFOX0_22315</name>
</gene>
<accession>A0ABV8KSQ4</accession>
<comment type="caution">
    <text evidence="2">The sequence shown here is derived from an EMBL/GenBank/DDBJ whole genome shotgun (WGS) entry which is preliminary data.</text>
</comment>
<keyword evidence="3" id="KW-1185">Reference proteome</keyword>
<dbReference type="Proteomes" id="UP001595868">
    <property type="component" value="Unassembled WGS sequence"/>
</dbReference>